<keyword evidence="1" id="KW-0472">Membrane</keyword>
<gene>
    <name evidence="2" type="ORF">G3576_05910</name>
</gene>
<proteinExistence type="predicted"/>
<feature type="transmembrane region" description="Helical" evidence="1">
    <location>
        <begin position="12"/>
        <end position="31"/>
    </location>
</feature>
<keyword evidence="1" id="KW-1133">Transmembrane helix</keyword>
<name>A0A6M1LGZ6_9PROT</name>
<dbReference type="Proteomes" id="UP000475385">
    <property type="component" value="Unassembled WGS sequence"/>
</dbReference>
<feature type="transmembrane region" description="Helical" evidence="1">
    <location>
        <begin position="43"/>
        <end position="68"/>
    </location>
</feature>
<comment type="caution">
    <text evidence="2">The sequence shown here is derived from an EMBL/GenBank/DDBJ whole genome shotgun (WGS) entry which is preliminary data.</text>
</comment>
<sequence length="131" mass="13904">MPIEPEPFPWAWRLAFAAIQLVIATVALLAWRGGQARDPRHGAGLRLVAWLCGLHALAVLCLAAGYVVAPSSPGIWRLPVYLGVLTVVGVASFLPQVALIGDDAARVQSFRWILPLHPVGCLILAVAAVAL</sequence>
<evidence type="ECO:0000256" key="1">
    <source>
        <dbReference type="SAM" id="Phobius"/>
    </source>
</evidence>
<keyword evidence="1" id="KW-0812">Transmembrane</keyword>
<accession>A0A6M1LGZ6</accession>
<feature type="transmembrane region" description="Helical" evidence="1">
    <location>
        <begin position="80"/>
        <end position="100"/>
    </location>
</feature>
<dbReference type="EMBL" id="JAAIKB010000002">
    <property type="protein sequence ID" value="NGM19540.1"/>
    <property type="molecule type" value="Genomic_DNA"/>
</dbReference>
<reference evidence="2 3" key="1">
    <citation type="submission" date="2020-02" db="EMBL/GenBank/DDBJ databases">
        <authorList>
            <person name="Kim H.M."/>
            <person name="Jeon C.O."/>
        </authorList>
    </citation>
    <scope>NUCLEOTIDE SEQUENCE [LARGE SCALE GENOMIC DNA]</scope>
    <source>
        <strain evidence="2 3">PeD5</strain>
    </source>
</reference>
<evidence type="ECO:0000313" key="3">
    <source>
        <dbReference type="Proteomes" id="UP000475385"/>
    </source>
</evidence>
<protein>
    <submittedName>
        <fullName evidence="2">Uncharacterized protein</fullName>
    </submittedName>
</protein>
<dbReference type="AlphaFoldDB" id="A0A6M1LGZ6"/>
<reference evidence="2 3" key="2">
    <citation type="submission" date="2020-03" db="EMBL/GenBank/DDBJ databases">
        <title>Roseomonas stagni sp. nov., isolated from pond water in Japan.</title>
        <authorList>
            <person name="Furuhata K."/>
            <person name="Miyamoto H."/>
            <person name="Goto K."/>
        </authorList>
    </citation>
    <scope>NUCLEOTIDE SEQUENCE [LARGE SCALE GENOMIC DNA]</scope>
    <source>
        <strain evidence="2 3">PeD5</strain>
    </source>
</reference>
<keyword evidence="3" id="KW-1185">Reference proteome</keyword>
<evidence type="ECO:0000313" key="2">
    <source>
        <dbReference type="EMBL" id="NGM19540.1"/>
    </source>
</evidence>
<feature type="transmembrane region" description="Helical" evidence="1">
    <location>
        <begin position="112"/>
        <end position="130"/>
    </location>
</feature>
<dbReference type="RefSeq" id="WP_164693439.1">
    <property type="nucleotide sequence ID" value="NZ_JAAIKB010000002.1"/>
</dbReference>
<organism evidence="2 3">
    <name type="scientific">Falsiroseomonas algicola</name>
    <dbReference type="NCBI Taxonomy" id="2716930"/>
    <lineage>
        <taxon>Bacteria</taxon>
        <taxon>Pseudomonadati</taxon>
        <taxon>Pseudomonadota</taxon>
        <taxon>Alphaproteobacteria</taxon>
        <taxon>Acetobacterales</taxon>
        <taxon>Roseomonadaceae</taxon>
        <taxon>Falsiroseomonas</taxon>
    </lineage>
</organism>